<protein>
    <recommendedName>
        <fullName evidence="4 15">Dolichyl-phosphate-mannose--protein mannosyltransferase</fullName>
        <ecNumber evidence="4 15">2.4.1.109</ecNumber>
    </recommendedName>
</protein>
<feature type="transmembrane region" description="Helical" evidence="15">
    <location>
        <begin position="629"/>
        <end position="647"/>
    </location>
</feature>
<sequence>MVPEENVLRERVSEQEPLAKEVEKEDDKLKKQENVKFWRNLEKYLVPLVFTIVAVFVRCYKLHINAKVTWDEAHFGKFGSYYLRGEFYHDVHPPLGKMLVGLSGYLAGYNGSWDFPSGQDYPDYIDYTKMRLFQGIVSAMCVPMSYFAAKAIGFALPTVWLVTVLVLFESSYTTLGKFILLDSLLLFFTVATFMSFQFFHRAHKRPFTAEWWTWIALTGVSMGCAISVKMVGLFVISLVGIHTVVDLWQLLGDKSVSWKQYAGHWLARIIFYIVTPFLIFALCFKIHFHLLCNSGPGDGTMSSRFQAALKGSNVGKGPRDIAFGSSVTFRNMDVSHGALLHSHVQTYPEGSEQQQVTAYGYNDTNNVWIFHRGHGQKIWDTNETEPQFVKDGDTIRLIHALTRTNLHSHPIFAPVTKDAYEVSCYASIERGDDKDHWIVEVMLDDGNEDKSLLHPITTKMRFKHSTVGCYLAQTGKHLPDWGYKQAEVACVLDPKKNDMKTWWTIESHSNEMLPTPENFTYPRSPFWGDFFALNKKMMDTNNALTVASDKHDYLKSEAWEWPTLYRSLRINHWGEEANRYLLLGSPASVWPSTLSIVVIMLLIVYYLLKWQRQQQVFRTERDEEIFLYGGLYPLLGWGLHYAPFVIMGRIKYLHHYMPALYFALFVLAYMFDASLRYLNKTKSQKAIRLAIYFGYMALVIGGFIYFAPFSYGMTGPFEKYKKLDWLKNWHVV</sequence>
<keyword evidence="12" id="KW-0325">Glycoprotein</keyword>
<keyword evidence="9 15" id="KW-0256">Endoplasmic reticulum</keyword>
<keyword evidence="8" id="KW-0677">Repeat</keyword>
<keyword evidence="7 15" id="KW-0812">Transmembrane</keyword>
<evidence type="ECO:0000256" key="5">
    <source>
        <dbReference type="ARBA" id="ARBA00022676"/>
    </source>
</evidence>
<dbReference type="PROSITE" id="PS50919">
    <property type="entry name" value="MIR"/>
    <property type="match status" value="3"/>
</dbReference>
<evidence type="ECO:0000256" key="8">
    <source>
        <dbReference type="ARBA" id="ARBA00022737"/>
    </source>
</evidence>
<evidence type="ECO:0000256" key="2">
    <source>
        <dbReference type="ARBA" id="ARBA00004922"/>
    </source>
</evidence>
<feature type="domain" description="MIR" evidence="16">
    <location>
        <begin position="450"/>
        <end position="508"/>
    </location>
</feature>
<dbReference type="InterPro" id="IPR032421">
    <property type="entry name" value="PMT_4TMC"/>
</dbReference>
<organism evidence="17 18">
    <name type="scientific">Nakaseomyces bracarensis</name>
    <dbReference type="NCBI Taxonomy" id="273131"/>
    <lineage>
        <taxon>Eukaryota</taxon>
        <taxon>Fungi</taxon>
        <taxon>Dikarya</taxon>
        <taxon>Ascomycota</taxon>
        <taxon>Saccharomycotina</taxon>
        <taxon>Saccharomycetes</taxon>
        <taxon>Saccharomycetales</taxon>
        <taxon>Saccharomycetaceae</taxon>
        <taxon>Nakaseomyces</taxon>
    </lineage>
</organism>
<evidence type="ECO:0000256" key="14">
    <source>
        <dbReference type="ARBA" id="ARBA00045102"/>
    </source>
</evidence>
<comment type="catalytic activity">
    <reaction evidence="13 15">
        <text>a di-trans,poly-cis-dolichyl beta-D-mannosyl phosphate + L-threonyl-[protein] = 3-O-(alpha-D-mannosyl)-L-threonyl-[protein] + a di-trans,poly-cis-dolichyl phosphate + H(+)</text>
        <dbReference type="Rhea" id="RHEA:53396"/>
        <dbReference type="Rhea" id="RHEA-COMP:11060"/>
        <dbReference type="Rhea" id="RHEA-COMP:13547"/>
        <dbReference type="Rhea" id="RHEA-COMP:19498"/>
        <dbReference type="Rhea" id="RHEA-COMP:19501"/>
        <dbReference type="ChEBI" id="CHEBI:15378"/>
        <dbReference type="ChEBI" id="CHEBI:30013"/>
        <dbReference type="ChEBI" id="CHEBI:57683"/>
        <dbReference type="ChEBI" id="CHEBI:58211"/>
        <dbReference type="ChEBI" id="CHEBI:137323"/>
        <dbReference type="EC" id="2.4.1.109"/>
    </reaction>
</comment>
<feature type="transmembrane region" description="Helical" evidence="15">
    <location>
        <begin position="659"/>
        <end position="678"/>
    </location>
</feature>
<feature type="transmembrane region" description="Helical" evidence="15">
    <location>
        <begin position="179"/>
        <end position="199"/>
    </location>
</feature>
<dbReference type="Gene3D" id="2.80.10.50">
    <property type="match status" value="1"/>
</dbReference>
<comment type="similarity">
    <text evidence="3 15">Belongs to the glycosyltransferase 39 family.</text>
</comment>
<comment type="catalytic activity">
    <reaction evidence="14 15">
        <text>a di-trans,poly-cis-dolichyl beta-D-mannosyl phosphate + L-seryl-[protein] = 3-O-(alpha-D-mannosyl)-L-seryl-[protein] + a di-trans,poly-cis-dolichyl phosphate + H(+)</text>
        <dbReference type="Rhea" id="RHEA:17377"/>
        <dbReference type="Rhea" id="RHEA-COMP:9863"/>
        <dbReference type="Rhea" id="RHEA-COMP:13546"/>
        <dbReference type="Rhea" id="RHEA-COMP:19498"/>
        <dbReference type="Rhea" id="RHEA-COMP:19501"/>
        <dbReference type="ChEBI" id="CHEBI:15378"/>
        <dbReference type="ChEBI" id="CHEBI:29999"/>
        <dbReference type="ChEBI" id="CHEBI:57683"/>
        <dbReference type="ChEBI" id="CHEBI:58211"/>
        <dbReference type="ChEBI" id="CHEBI:137321"/>
        <dbReference type="EC" id="2.4.1.109"/>
    </reaction>
</comment>
<evidence type="ECO:0000256" key="15">
    <source>
        <dbReference type="RuleBase" id="RU367007"/>
    </source>
</evidence>
<feature type="transmembrane region" description="Helical" evidence="15">
    <location>
        <begin position="690"/>
        <end position="711"/>
    </location>
</feature>
<accession>A0ABR4NZA6</accession>
<evidence type="ECO:0000256" key="7">
    <source>
        <dbReference type="ARBA" id="ARBA00022692"/>
    </source>
</evidence>
<evidence type="ECO:0000256" key="12">
    <source>
        <dbReference type="ARBA" id="ARBA00023180"/>
    </source>
</evidence>
<dbReference type="PANTHER" id="PTHR10050">
    <property type="entry name" value="DOLICHYL-PHOSPHATE-MANNOSE--PROTEIN MANNOSYLTRANSFERASE"/>
    <property type="match status" value="1"/>
</dbReference>
<dbReference type="InterPro" id="IPR036300">
    <property type="entry name" value="MIR_dom_sf"/>
</dbReference>
<keyword evidence="6 15" id="KW-0808">Transferase</keyword>
<dbReference type="Proteomes" id="UP001623330">
    <property type="component" value="Unassembled WGS sequence"/>
</dbReference>
<keyword evidence="10 15" id="KW-1133">Transmembrane helix</keyword>
<evidence type="ECO:0000313" key="18">
    <source>
        <dbReference type="Proteomes" id="UP001623330"/>
    </source>
</evidence>
<proteinExistence type="inferred from homology"/>
<keyword evidence="18" id="KW-1185">Reference proteome</keyword>
<comment type="caution">
    <text evidence="17">The sequence shown here is derived from an EMBL/GenBank/DDBJ whole genome shotgun (WGS) entry which is preliminary data.</text>
</comment>
<evidence type="ECO:0000256" key="1">
    <source>
        <dbReference type="ARBA" id="ARBA00004477"/>
    </source>
</evidence>
<feature type="domain" description="MIR" evidence="16">
    <location>
        <begin position="386"/>
        <end position="442"/>
    </location>
</feature>
<dbReference type="Pfam" id="PF02366">
    <property type="entry name" value="PMT"/>
    <property type="match status" value="1"/>
</dbReference>
<dbReference type="CDD" id="cd23284">
    <property type="entry name" value="beta-trefoil_MIR_PMT2-like"/>
    <property type="match status" value="1"/>
</dbReference>
<evidence type="ECO:0000256" key="13">
    <source>
        <dbReference type="ARBA" id="ARBA00045085"/>
    </source>
</evidence>
<dbReference type="InterPro" id="IPR016093">
    <property type="entry name" value="MIR_motif"/>
</dbReference>
<comment type="function">
    <text evidence="15">Transfers mannose from Dol-P-mannose to Ser or Thr residues on proteins.</text>
</comment>
<dbReference type="Pfam" id="PF02815">
    <property type="entry name" value="MIR"/>
    <property type="match status" value="1"/>
</dbReference>
<evidence type="ECO:0000256" key="9">
    <source>
        <dbReference type="ARBA" id="ARBA00022824"/>
    </source>
</evidence>
<evidence type="ECO:0000259" key="16">
    <source>
        <dbReference type="PROSITE" id="PS50919"/>
    </source>
</evidence>
<dbReference type="SUPFAM" id="SSF82109">
    <property type="entry name" value="MIR domain"/>
    <property type="match status" value="1"/>
</dbReference>
<evidence type="ECO:0000256" key="4">
    <source>
        <dbReference type="ARBA" id="ARBA00012839"/>
    </source>
</evidence>
<dbReference type="EMBL" id="JBEVYD010000003">
    <property type="protein sequence ID" value="KAL3234504.1"/>
    <property type="molecule type" value="Genomic_DNA"/>
</dbReference>
<dbReference type="GO" id="GO:0016757">
    <property type="term" value="F:glycosyltransferase activity"/>
    <property type="evidence" value="ECO:0007669"/>
    <property type="project" value="UniProtKB-KW"/>
</dbReference>
<feature type="transmembrane region" description="Helical" evidence="15">
    <location>
        <begin position="265"/>
        <end position="288"/>
    </location>
</feature>
<feature type="transmembrane region" description="Helical" evidence="15">
    <location>
        <begin position="154"/>
        <end position="172"/>
    </location>
</feature>
<reference evidence="17 18" key="1">
    <citation type="submission" date="2024-05" db="EMBL/GenBank/DDBJ databases">
        <title>Long read based assembly of the Candida bracarensis genome reveals expanded adhesin content.</title>
        <authorList>
            <person name="Marcet-Houben M."/>
            <person name="Ksiezopolska E."/>
            <person name="Gabaldon T."/>
        </authorList>
    </citation>
    <scope>NUCLEOTIDE SEQUENCE [LARGE SCALE GENOMIC DNA]</scope>
    <source>
        <strain evidence="17 18">CBM6</strain>
    </source>
</reference>
<gene>
    <name evidence="17" type="ORF">RNJ44_03266</name>
</gene>
<dbReference type="Pfam" id="PF16192">
    <property type="entry name" value="PMT_4TMC"/>
    <property type="match status" value="1"/>
</dbReference>
<feature type="transmembrane region" description="Helical" evidence="15">
    <location>
        <begin position="589"/>
        <end position="608"/>
    </location>
</feature>
<comment type="pathway">
    <text evidence="2 15">Protein modification; protein glycosylation.</text>
</comment>
<feature type="domain" description="MIR" evidence="16">
    <location>
        <begin position="318"/>
        <end position="373"/>
    </location>
</feature>
<dbReference type="InterPro" id="IPR027005">
    <property type="entry name" value="PMT-like"/>
</dbReference>
<evidence type="ECO:0000256" key="6">
    <source>
        <dbReference type="ARBA" id="ARBA00022679"/>
    </source>
</evidence>
<feature type="transmembrane region" description="Helical" evidence="15">
    <location>
        <begin position="211"/>
        <end position="244"/>
    </location>
</feature>
<comment type="subcellular location">
    <subcellularLocation>
        <location evidence="1 15">Endoplasmic reticulum membrane</location>
        <topology evidence="1 15">Multi-pass membrane protein</topology>
    </subcellularLocation>
</comment>
<name>A0ABR4NZA6_9SACH</name>
<evidence type="ECO:0000256" key="11">
    <source>
        <dbReference type="ARBA" id="ARBA00023136"/>
    </source>
</evidence>
<dbReference type="InterPro" id="IPR003342">
    <property type="entry name" value="ArnT-like_N"/>
</dbReference>
<evidence type="ECO:0000313" key="17">
    <source>
        <dbReference type="EMBL" id="KAL3234504.1"/>
    </source>
</evidence>
<evidence type="ECO:0000256" key="10">
    <source>
        <dbReference type="ARBA" id="ARBA00022989"/>
    </source>
</evidence>
<dbReference type="SMART" id="SM00472">
    <property type="entry name" value="MIR"/>
    <property type="match status" value="3"/>
</dbReference>
<dbReference type="EC" id="2.4.1.109" evidence="4 15"/>
<evidence type="ECO:0000256" key="3">
    <source>
        <dbReference type="ARBA" id="ARBA00007222"/>
    </source>
</evidence>
<keyword evidence="5 15" id="KW-0328">Glycosyltransferase</keyword>
<dbReference type="PANTHER" id="PTHR10050:SF46">
    <property type="entry name" value="PROTEIN O-MANNOSYL-TRANSFERASE 2"/>
    <property type="match status" value="1"/>
</dbReference>
<keyword evidence="11 15" id="KW-0472">Membrane</keyword>